<evidence type="ECO:0000256" key="1">
    <source>
        <dbReference type="SAM" id="MobiDB-lite"/>
    </source>
</evidence>
<feature type="compositionally biased region" description="Polar residues" evidence="1">
    <location>
        <begin position="52"/>
        <end position="69"/>
    </location>
</feature>
<evidence type="ECO:0000256" key="2">
    <source>
        <dbReference type="SAM" id="SignalP"/>
    </source>
</evidence>
<dbReference type="Proteomes" id="UP000583454">
    <property type="component" value="Unassembled WGS sequence"/>
</dbReference>
<reference evidence="3 4" key="1">
    <citation type="submission" date="2020-08" db="EMBL/GenBank/DDBJ databases">
        <title>Genomic Encyclopedia of Type Strains, Phase IV (KMG-IV): sequencing the most valuable type-strain genomes for metagenomic binning, comparative biology and taxonomic classification.</title>
        <authorList>
            <person name="Goeker M."/>
        </authorList>
    </citation>
    <scope>NUCLEOTIDE SEQUENCE [LARGE SCALE GENOMIC DNA]</scope>
    <source>
        <strain evidence="3 4">DSM 2163</strain>
    </source>
</reference>
<sequence length="78" mass="8563">MRHTLPILAAVAGLFASAALAQPLPPEVPYRDPRPRFRLPPPGPVVRASPPTVSYTVQGYQPRPTNQPLYNEPPQALR</sequence>
<proteinExistence type="predicted"/>
<dbReference type="AlphaFoldDB" id="A0A840ZDX4"/>
<protein>
    <submittedName>
        <fullName evidence="3">Uncharacterized protein</fullName>
    </submittedName>
</protein>
<feature type="signal peptide" evidence="2">
    <location>
        <begin position="1"/>
        <end position="21"/>
    </location>
</feature>
<name>A0A840ZDX4_9HYPH</name>
<comment type="caution">
    <text evidence="3">The sequence shown here is derived from an EMBL/GenBank/DDBJ whole genome shotgun (WGS) entry which is preliminary data.</text>
</comment>
<organism evidence="3 4">
    <name type="scientific">Methylorubrum rhodinum</name>
    <dbReference type="NCBI Taxonomy" id="29428"/>
    <lineage>
        <taxon>Bacteria</taxon>
        <taxon>Pseudomonadati</taxon>
        <taxon>Pseudomonadota</taxon>
        <taxon>Alphaproteobacteria</taxon>
        <taxon>Hyphomicrobiales</taxon>
        <taxon>Methylobacteriaceae</taxon>
        <taxon>Methylorubrum</taxon>
    </lineage>
</organism>
<evidence type="ECO:0000313" key="4">
    <source>
        <dbReference type="Proteomes" id="UP000583454"/>
    </source>
</evidence>
<keyword evidence="2" id="KW-0732">Signal</keyword>
<dbReference type="RefSeq" id="WP_183563347.1">
    <property type="nucleotide sequence ID" value="NZ_JACHOP010000001.1"/>
</dbReference>
<gene>
    <name evidence="3" type="ORF">HNR00_000169</name>
</gene>
<keyword evidence="4" id="KW-1185">Reference proteome</keyword>
<dbReference type="EMBL" id="JACHOP010000001">
    <property type="protein sequence ID" value="MBB5755480.1"/>
    <property type="molecule type" value="Genomic_DNA"/>
</dbReference>
<evidence type="ECO:0000313" key="3">
    <source>
        <dbReference type="EMBL" id="MBB5755480.1"/>
    </source>
</evidence>
<feature type="region of interest" description="Disordered" evidence="1">
    <location>
        <begin position="24"/>
        <end position="78"/>
    </location>
</feature>
<accession>A0A840ZDX4</accession>
<feature type="chain" id="PRO_5032570217" evidence="2">
    <location>
        <begin position="22"/>
        <end position="78"/>
    </location>
</feature>